<dbReference type="RefSeq" id="WP_089386082.1">
    <property type="nucleotide sequence ID" value="NZ_FZNQ01000042.1"/>
</dbReference>
<dbReference type="Pfam" id="PF05121">
    <property type="entry name" value="GvpK"/>
    <property type="match status" value="1"/>
</dbReference>
<keyword evidence="1" id="KW-0304">Gas vesicle</keyword>
<keyword evidence="6" id="KW-1185">Reference proteome</keyword>
<sequence>MEIAVDENAEDVTGGLTALVVTVVELLLEALEQEAVRRMESGDLSEEEIEQLGQHLHALECELEKLKQEQEIVEGVESFKTDLNHVVRDAIVQLRTDD</sequence>
<comment type="subcellular location">
    <subcellularLocation>
        <location evidence="2">Gas vesicle</location>
    </subcellularLocation>
</comment>
<evidence type="ECO:0000256" key="4">
    <source>
        <dbReference type="SAM" id="Coils"/>
    </source>
</evidence>
<dbReference type="EMBL" id="FZNQ01000042">
    <property type="protein sequence ID" value="SNR69985.1"/>
    <property type="molecule type" value="Genomic_DNA"/>
</dbReference>
<evidence type="ECO:0000256" key="3">
    <source>
        <dbReference type="ARBA" id="ARBA00035659"/>
    </source>
</evidence>
<evidence type="ECO:0000313" key="6">
    <source>
        <dbReference type="Proteomes" id="UP000198397"/>
    </source>
</evidence>
<dbReference type="Proteomes" id="UP000198397">
    <property type="component" value="Unassembled WGS sequence"/>
</dbReference>
<comment type="similarity">
    <text evidence="3">Belongs to the gas vesicle GvpK family.</text>
</comment>
<dbReference type="PANTHER" id="PTHR40137">
    <property type="entry name" value="PROTEIN GVPK 1"/>
    <property type="match status" value="1"/>
</dbReference>
<protein>
    <submittedName>
        <fullName evidence="5">Gas vesicle protein K</fullName>
    </submittedName>
</protein>
<organism evidence="5 6">
    <name type="scientific">Halorubrum vacuolatum</name>
    <name type="common">Natronobacterium vacuolatum</name>
    <dbReference type="NCBI Taxonomy" id="63740"/>
    <lineage>
        <taxon>Archaea</taxon>
        <taxon>Methanobacteriati</taxon>
        <taxon>Methanobacteriota</taxon>
        <taxon>Stenosarchaea group</taxon>
        <taxon>Halobacteria</taxon>
        <taxon>Halobacteriales</taxon>
        <taxon>Haloferacaceae</taxon>
        <taxon>Halorubrum</taxon>
    </lineage>
</organism>
<feature type="coiled-coil region" evidence="4">
    <location>
        <begin position="49"/>
        <end position="76"/>
    </location>
</feature>
<dbReference type="PANTHER" id="PTHR40137:SF2">
    <property type="entry name" value="PROTEIN GVPK 1"/>
    <property type="match status" value="1"/>
</dbReference>
<keyword evidence="4" id="KW-0175">Coiled coil</keyword>
<evidence type="ECO:0000256" key="2">
    <source>
        <dbReference type="ARBA" id="ARBA00035108"/>
    </source>
</evidence>
<dbReference type="InterPro" id="IPR007805">
    <property type="entry name" value="GvpK"/>
</dbReference>
<dbReference type="GO" id="GO:0031411">
    <property type="term" value="C:gas vesicle"/>
    <property type="evidence" value="ECO:0007669"/>
    <property type="project" value="UniProtKB-SubCell"/>
</dbReference>
<gene>
    <name evidence="5" type="ORF">SAMN06264855_1429</name>
</gene>
<evidence type="ECO:0000313" key="5">
    <source>
        <dbReference type="EMBL" id="SNR69985.1"/>
    </source>
</evidence>
<evidence type="ECO:0000256" key="1">
    <source>
        <dbReference type="ARBA" id="ARBA00022987"/>
    </source>
</evidence>
<proteinExistence type="inferred from homology"/>
<reference evidence="5 6" key="1">
    <citation type="submission" date="2017-06" db="EMBL/GenBank/DDBJ databases">
        <authorList>
            <person name="Kim H.J."/>
            <person name="Triplett B.A."/>
        </authorList>
    </citation>
    <scope>NUCLEOTIDE SEQUENCE [LARGE SCALE GENOMIC DNA]</scope>
    <source>
        <strain evidence="5 6">DSM 8800</strain>
    </source>
</reference>
<dbReference type="GO" id="GO:0031412">
    <property type="term" value="P:gas vesicle organization"/>
    <property type="evidence" value="ECO:0007669"/>
    <property type="project" value="InterPro"/>
</dbReference>
<dbReference type="AlphaFoldDB" id="A0A238YFI4"/>
<accession>A0A238YFI4</accession>
<name>A0A238YFI4_HALVU</name>